<evidence type="ECO:0000256" key="4">
    <source>
        <dbReference type="ARBA" id="ARBA00023136"/>
    </source>
</evidence>
<dbReference type="PROSITE" id="PS50262">
    <property type="entry name" value="G_PROTEIN_RECEP_F1_2"/>
    <property type="match status" value="1"/>
</dbReference>
<gene>
    <name evidence="7" type="ORF">RF11_02353</name>
</gene>
<keyword evidence="8" id="KW-1185">Reference proteome</keyword>
<evidence type="ECO:0000256" key="2">
    <source>
        <dbReference type="ARBA" id="ARBA00022692"/>
    </source>
</evidence>
<dbReference type="InterPro" id="IPR017452">
    <property type="entry name" value="GPCR_Rhodpsn_7TM"/>
</dbReference>
<accession>A0A0C2NAG2</accession>
<comment type="caution">
    <text evidence="7">The sequence shown here is derived from an EMBL/GenBank/DDBJ whole genome shotgun (WGS) entry which is preliminary data.</text>
</comment>
<name>A0A0C2NAG2_THEKT</name>
<feature type="transmembrane region" description="Helical" evidence="5">
    <location>
        <begin position="203"/>
        <end position="226"/>
    </location>
</feature>
<feature type="transmembrane region" description="Helical" evidence="5">
    <location>
        <begin position="49"/>
        <end position="68"/>
    </location>
</feature>
<dbReference type="Gene3D" id="1.20.1070.10">
    <property type="entry name" value="Rhodopsin 7-helix transmembrane proteins"/>
    <property type="match status" value="1"/>
</dbReference>
<dbReference type="SUPFAM" id="SSF81321">
    <property type="entry name" value="Family A G protein-coupled receptor-like"/>
    <property type="match status" value="1"/>
</dbReference>
<dbReference type="GO" id="GO:0004930">
    <property type="term" value="F:G protein-coupled receptor activity"/>
    <property type="evidence" value="ECO:0007669"/>
    <property type="project" value="InterPro"/>
</dbReference>
<feature type="transmembrane region" description="Helical" evidence="5">
    <location>
        <begin position="88"/>
        <end position="106"/>
    </location>
</feature>
<feature type="domain" description="G-protein coupled receptors family 1 profile" evidence="6">
    <location>
        <begin position="28"/>
        <end position="115"/>
    </location>
</feature>
<feature type="transmembrane region" description="Helical" evidence="5">
    <location>
        <begin position="12"/>
        <end position="37"/>
    </location>
</feature>
<dbReference type="PROSITE" id="PS00237">
    <property type="entry name" value="G_PROTEIN_RECEP_F1_1"/>
    <property type="match status" value="1"/>
</dbReference>
<dbReference type="Proteomes" id="UP000031668">
    <property type="component" value="Unassembled WGS sequence"/>
</dbReference>
<dbReference type="OrthoDB" id="10613073at2759"/>
<reference evidence="7 8" key="1">
    <citation type="journal article" date="2014" name="Genome Biol. Evol.">
        <title>The genome of the myxosporean Thelohanellus kitauei shows adaptations to nutrient acquisition within its fish host.</title>
        <authorList>
            <person name="Yang Y."/>
            <person name="Xiong J."/>
            <person name="Zhou Z."/>
            <person name="Huo F."/>
            <person name="Miao W."/>
            <person name="Ran C."/>
            <person name="Liu Y."/>
            <person name="Zhang J."/>
            <person name="Feng J."/>
            <person name="Wang M."/>
            <person name="Wang M."/>
            <person name="Wang L."/>
            <person name="Yao B."/>
        </authorList>
    </citation>
    <scope>NUCLEOTIDE SEQUENCE [LARGE SCALE GENOMIC DNA]</scope>
    <source>
        <strain evidence="7">Wuqing</strain>
    </source>
</reference>
<dbReference type="AlphaFoldDB" id="A0A0C2NAG2"/>
<proteinExistence type="predicted"/>
<dbReference type="GO" id="GO:0016020">
    <property type="term" value="C:membrane"/>
    <property type="evidence" value="ECO:0007669"/>
    <property type="project" value="UniProtKB-SubCell"/>
</dbReference>
<evidence type="ECO:0000256" key="1">
    <source>
        <dbReference type="ARBA" id="ARBA00004370"/>
    </source>
</evidence>
<keyword evidence="2 5" id="KW-0812">Transmembrane</keyword>
<evidence type="ECO:0000313" key="7">
    <source>
        <dbReference type="EMBL" id="KII73365.1"/>
    </source>
</evidence>
<dbReference type="EMBL" id="JWZT01000877">
    <property type="protein sequence ID" value="KII73365.1"/>
    <property type="molecule type" value="Genomic_DNA"/>
</dbReference>
<evidence type="ECO:0000259" key="6">
    <source>
        <dbReference type="PROSITE" id="PS50262"/>
    </source>
</evidence>
<organism evidence="7 8">
    <name type="scientific">Thelohanellus kitauei</name>
    <name type="common">Myxosporean</name>
    <dbReference type="NCBI Taxonomy" id="669202"/>
    <lineage>
        <taxon>Eukaryota</taxon>
        <taxon>Metazoa</taxon>
        <taxon>Cnidaria</taxon>
        <taxon>Myxozoa</taxon>
        <taxon>Myxosporea</taxon>
        <taxon>Bivalvulida</taxon>
        <taxon>Platysporina</taxon>
        <taxon>Myxobolidae</taxon>
        <taxon>Thelohanellus</taxon>
    </lineage>
</organism>
<dbReference type="InterPro" id="IPR000276">
    <property type="entry name" value="GPCR_Rhodpsn"/>
</dbReference>
<protein>
    <recommendedName>
        <fullName evidence="6">G-protein coupled receptors family 1 profile domain-containing protein</fullName>
    </recommendedName>
</protein>
<evidence type="ECO:0000256" key="3">
    <source>
        <dbReference type="ARBA" id="ARBA00022989"/>
    </source>
</evidence>
<keyword evidence="4 5" id="KW-0472">Membrane</keyword>
<comment type="subcellular location">
    <subcellularLocation>
        <location evidence="1">Membrane</location>
    </subcellularLocation>
</comment>
<keyword evidence="3 5" id="KW-1133">Transmembrane helix</keyword>
<sequence length="255" mass="29510">MPSGCEFSGFDLINFSLKLLCNSLLWIVTGISIYLIYTNVKFQKRVTNIILTNILISDSLSALLSALYREYLSNCKIKPYTECTVVIFFSRTFGYISMAFLIFFTVERYFKLTKPAYEYSVRDCRNMDRIYNILSRYDAILNTFNHPELQEFVGTCMCFLPFYGAFDLFHYAIYQPESEIKLEATREQAEINKKIIKSVELDVFFMSLVLTALNLTTLGFTVTDLIKYSSSYLGMLSNIKHLLPAQPPTLAMERF</sequence>
<evidence type="ECO:0000313" key="8">
    <source>
        <dbReference type="Proteomes" id="UP000031668"/>
    </source>
</evidence>
<evidence type="ECO:0000256" key="5">
    <source>
        <dbReference type="SAM" id="Phobius"/>
    </source>
</evidence>